<protein>
    <submittedName>
        <fullName evidence="1">Uncharacterized protein</fullName>
    </submittedName>
</protein>
<dbReference type="EMBL" id="NKUJ01000144">
    <property type="protein sequence ID" value="RMJ12156.1"/>
    <property type="molecule type" value="Genomic_DNA"/>
</dbReference>
<evidence type="ECO:0000313" key="2">
    <source>
        <dbReference type="Proteomes" id="UP000277212"/>
    </source>
</evidence>
<sequence>MDPAKQTPPNPSLPLASHILIDSSSGIAHDWDLSSLLTVPLLATQSQLRGLMHTLPIILHLRMEGTTSMSSIANCDVQHPKGEGFSVR</sequence>
<organism evidence="1 2">
    <name type="scientific">Fusarium kuroshium</name>
    <dbReference type="NCBI Taxonomy" id="2010991"/>
    <lineage>
        <taxon>Eukaryota</taxon>
        <taxon>Fungi</taxon>
        <taxon>Dikarya</taxon>
        <taxon>Ascomycota</taxon>
        <taxon>Pezizomycotina</taxon>
        <taxon>Sordariomycetes</taxon>
        <taxon>Hypocreomycetidae</taxon>
        <taxon>Hypocreales</taxon>
        <taxon>Nectriaceae</taxon>
        <taxon>Fusarium</taxon>
        <taxon>Fusarium solani species complex</taxon>
    </lineage>
</organism>
<accession>A0A3M2S3N0</accession>
<keyword evidence="2" id="KW-1185">Reference proteome</keyword>
<dbReference type="Proteomes" id="UP000277212">
    <property type="component" value="Unassembled WGS sequence"/>
</dbReference>
<name>A0A3M2S3N0_9HYPO</name>
<gene>
    <name evidence="1" type="ORF">CDV36_008198</name>
</gene>
<proteinExistence type="predicted"/>
<dbReference type="AlphaFoldDB" id="A0A3M2S3N0"/>
<reference evidence="1 2" key="1">
    <citation type="submission" date="2017-06" db="EMBL/GenBank/DDBJ databases">
        <title>Comparative genomic analysis of Ambrosia Fusariam Clade fungi.</title>
        <authorList>
            <person name="Stajich J.E."/>
            <person name="Carrillo J."/>
            <person name="Kijimoto T."/>
            <person name="Eskalen A."/>
            <person name="O'Donnell K."/>
            <person name="Kasson M."/>
        </authorList>
    </citation>
    <scope>NUCLEOTIDE SEQUENCE [LARGE SCALE GENOMIC DNA]</scope>
    <source>
        <strain evidence="1">UCR3666</strain>
    </source>
</reference>
<evidence type="ECO:0000313" key="1">
    <source>
        <dbReference type="EMBL" id="RMJ12156.1"/>
    </source>
</evidence>
<comment type="caution">
    <text evidence="1">The sequence shown here is derived from an EMBL/GenBank/DDBJ whole genome shotgun (WGS) entry which is preliminary data.</text>
</comment>